<dbReference type="InterPro" id="IPR036136">
    <property type="entry name" value="Nit/Sulf_reduc_fer-like_dom_sf"/>
</dbReference>
<dbReference type="GO" id="GO:0046872">
    <property type="term" value="F:metal ion binding"/>
    <property type="evidence" value="ECO:0007669"/>
    <property type="project" value="UniProtKB-KW"/>
</dbReference>
<keyword evidence="7 15" id="KW-0521">NADP</keyword>
<feature type="domain" description="Nitrite/Sulfite reductase ferredoxin-like" evidence="18">
    <location>
        <begin position="355"/>
        <end position="417"/>
    </location>
</feature>
<feature type="domain" description="Nitrite/sulphite reductase 4Fe-4S" evidence="17">
    <location>
        <begin position="175"/>
        <end position="328"/>
    </location>
</feature>
<dbReference type="GO" id="GO:0050661">
    <property type="term" value="F:NADP binding"/>
    <property type="evidence" value="ECO:0007669"/>
    <property type="project" value="InterPro"/>
</dbReference>
<dbReference type="GO" id="GO:0070814">
    <property type="term" value="P:hydrogen sulfide biosynthetic process"/>
    <property type="evidence" value="ECO:0007669"/>
    <property type="project" value="UniProtKB-UniRule"/>
</dbReference>
<dbReference type="InterPro" id="IPR011786">
    <property type="entry name" value="CysI"/>
</dbReference>
<dbReference type="GO" id="GO:0050311">
    <property type="term" value="F:sulfite reductase (ferredoxin) activity"/>
    <property type="evidence" value="ECO:0007669"/>
    <property type="project" value="TreeGrafter"/>
</dbReference>
<keyword evidence="4 15" id="KW-0028">Amino-acid biosynthesis</keyword>
<evidence type="ECO:0000256" key="7">
    <source>
        <dbReference type="ARBA" id="ARBA00022857"/>
    </source>
</evidence>
<reference evidence="19 20" key="1">
    <citation type="submission" date="2016-10" db="EMBL/GenBank/DDBJ databases">
        <authorList>
            <person name="de Groot N.N."/>
        </authorList>
    </citation>
    <scope>NUCLEOTIDE SEQUENCE [LARGE SCALE GENOMIC DNA]</scope>
    <source>
        <strain evidence="19 20">DSM 21632</strain>
    </source>
</reference>
<dbReference type="PANTHER" id="PTHR11493">
    <property type="entry name" value="SULFITE REDUCTASE [NADPH] SUBUNIT BETA-RELATED"/>
    <property type="match status" value="1"/>
</dbReference>
<feature type="domain" description="Nitrite/sulphite reductase 4Fe-4S" evidence="17">
    <location>
        <begin position="430"/>
        <end position="559"/>
    </location>
</feature>
<comment type="cofactor">
    <cofactor evidence="15">
        <name>siroheme</name>
        <dbReference type="ChEBI" id="CHEBI:60052"/>
    </cofactor>
    <text evidence="15">Binds 1 siroheme per subunit.</text>
</comment>
<feature type="binding site" evidence="15">
    <location>
        <position position="442"/>
    </location>
    <ligand>
        <name>[4Fe-4S] cluster</name>
        <dbReference type="ChEBI" id="CHEBI:49883"/>
    </ligand>
</feature>
<dbReference type="AlphaFoldDB" id="A0A1G7Z2V3"/>
<dbReference type="PRINTS" id="PR00397">
    <property type="entry name" value="SIROHAEM"/>
</dbReference>
<comment type="pathway">
    <text evidence="1 15">Sulfur metabolism; hydrogen sulfide biosynthesis; hydrogen sulfide from sulfite (NADPH route): step 1/1.</text>
</comment>
<dbReference type="FunFam" id="3.30.413.10:FF:000003">
    <property type="entry name" value="Sulfite reductase [NADPH] hemoprotein beta-component"/>
    <property type="match status" value="1"/>
</dbReference>
<accession>A0A1G7Z2V3</accession>
<sequence>MAQNKVVPTQDGPPSDNERIKRESNFLRGTLEESLQDSITAAVSSDDAQLTKFHGSYLQDDRDIRNERRQQKLEPAYSFMVRVRLPGGVATPQQWLKMDEVAQTYGNDSLRLTTRQTFQLHGILKWNMKKNMQALDEVMLDTIAACGDVNRNVMCNANPHQSEVHQDVYNLAGQISEHLLPKTKAYHEIWLNEEKVIDSSTEEEPIYGDVYLPRKFKIGLAVPPSNDIDVFSQDIGFIAIVESGELQGFNVSVGGGLGMTHGEEDTYPQVGRVIGFCKPAQVIDVAEKLLTIQRDYGNRSNRKNARFKYTIDRYGLEWLKEELDARLDFSLEEARPYHFESNTDSYGWVKGINNRWHVTLFIENGRVKDTEDYKLMTGLREIARVHTGDFRITPNQNVMISNVTPQKKRQINELIEKYGLSDGKRDSALRRNAMACVAFPTCGLAMAESERYLPSLIDKLEDIVEEAGLKEEEITIRMTGCPNGCARSTLAEIGFIGKAPGKYNLYLGGSFTGKRLNKLYKENIGEKEILETLRSLLFDYAKGRNDGERFGDYVIRAGYVQEVTSGLNFHD</sequence>
<evidence type="ECO:0000256" key="9">
    <source>
        <dbReference type="ARBA" id="ARBA00023004"/>
    </source>
</evidence>
<organism evidence="19 20">
    <name type="scientific">Alteribacillus persepolensis</name>
    <dbReference type="NCBI Taxonomy" id="568899"/>
    <lineage>
        <taxon>Bacteria</taxon>
        <taxon>Bacillati</taxon>
        <taxon>Bacillota</taxon>
        <taxon>Bacilli</taxon>
        <taxon>Bacillales</taxon>
        <taxon>Bacillaceae</taxon>
        <taxon>Alteribacillus</taxon>
    </lineage>
</organism>
<keyword evidence="5 15" id="KW-0349">Heme</keyword>
<comment type="similarity">
    <text evidence="2 15">Belongs to the nitrite and sulfite reductase 4Fe-4S domain family.</text>
</comment>
<dbReference type="HAMAP" id="MF_01540">
    <property type="entry name" value="CysI"/>
    <property type="match status" value="1"/>
</dbReference>
<dbReference type="RefSeq" id="WP_091270645.1">
    <property type="nucleotide sequence ID" value="NZ_FNDK01000001.1"/>
</dbReference>
<dbReference type="SUPFAM" id="SSF55124">
    <property type="entry name" value="Nitrite/Sulfite reductase N-terminal domain-like"/>
    <property type="match status" value="2"/>
</dbReference>
<keyword evidence="8 15" id="KW-0560">Oxidoreductase</keyword>
<dbReference type="GO" id="GO:0009337">
    <property type="term" value="C:sulfite reductase complex (NADPH)"/>
    <property type="evidence" value="ECO:0007669"/>
    <property type="project" value="InterPro"/>
</dbReference>
<evidence type="ECO:0000256" key="11">
    <source>
        <dbReference type="ARBA" id="ARBA00023192"/>
    </source>
</evidence>
<evidence type="ECO:0000259" key="18">
    <source>
        <dbReference type="Pfam" id="PF03460"/>
    </source>
</evidence>
<keyword evidence="10 15" id="KW-0411">Iron-sulfur</keyword>
<dbReference type="PANTHER" id="PTHR11493:SF47">
    <property type="entry name" value="SULFITE REDUCTASE [NADPH] SUBUNIT BETA"/>
    <property type="match status" value="1"/>
</dbReference>
<dbReference type="Pfam" id="PF01077">
    <property type="entry name" value="NIR_SIR"/>
    <property type="match status" value="2"/>
</dbReference>
<evidence type="ECO:0000256" key="15">
    <source>
        <dbReference type="HAMAP-Rule" id="MF_01540"/>
    </source>
</evidence>
<evidence type="ECO:0000259" key="17">
    <source>
        <dbReference type="Pfam" id="PF01077"/>
    </source>
</evidence>
<comment type="subunit">
    <text evidence="14 15">Alpha(8)-beta(8). The alpha component is a flavoprotein, the beta component is a hemoprotein.</text>
</comment>
<evidence type="ECO:0000256" key="13">
    <source>
        <dbReference type="ARBA" id="ARBA00057160"/>
    </source>
</evidence>
<evidence type="ECO:0000256" key="3">
    <source>
        <dbReference type="ARBA" id="ARBA00022485"/>
    </source>
</evidence>
<evidence type="ECO:0000256" key="14">
    <source>
        <dbReference type="ARBA" id="ARBA00062253"/>
    </source>
</evidence>
<dbReference type="OrthoDB" id="9803707at2"/>
<dbReference type="Pfam" id="PF03460">
    <property type="entry name" value="NIR_SIR_ferr"/>
    <property type="match status" value="2"/>
</dbReference>
<feature type="binding site" evidence="15">
    <location>
        <position position="436"/>
    </location>
    <ligand>
        <name>[4Fe-4S] cluster</name>
        <dbReference type="ChEBI" id="CHEBI:49883"/>
    </ligand>
</feature>
<comment type="catalytic activity">
    <reaction evidence="12 15">
        <text>hydrogen sulfide + 3 NADP(+) + 3 H2O = sulfite + 3 NADPH + 4 H(+)</text>
        <dbReference type="Rhea" id="RHEA:13801"/>
        <dbReference type="ChEBI" id="CHEBI:15377"/>
        <dbReference type="ChEBI" id="CHEBI:15378"/>
        <dbReference type="ChEBI" id="CHEBI:17359"/>
        <dbReference type="ChEBI" id="CHEBI:29919"/>
        <dbReference type="ChEBI" id="CHEBI:57783"/>
        <dbReference type="ChEBI" id="CHEBI:58349"/>
        <dbReference type="EC" id="1.8.1.2"/>
    </reaction>
</comment>
<dbReference type="GO" id="GO:0020037">
    <property type="term" value="F:heme binding"/>
    <property type="evidence" value="ECO:0007669"/>
    <property type="project" value="InterPro"/>
</dbReference>
<dbReference type="InterPro" id="IPR006066">
    <property type="entry name" value="NO2/SO3_Rdtase_FeS/sirohaem_BS"/>
</dbReference>
<dbReference type="GO" id="GO:0000103">
    <property type="term" value="P:sulfate assimilation"/>
    <property type="evidence" value="ECO:0007669"/>
    <property type="project" value="UniProtKB-UniRule"/>
</dbReference>
<dbReference type="PROSITE" id="PS00365">
    <property type="entry name" value="NIR_SIR"/>
    <property type="match status" value="1"/>
</dbReference>
<evidence type="ECO:0000256" key="16">
    <source>
        <dbReference type="SAM" id="MobiDB-lite"/>
    </source>
</evidence>
<evidence type="ECO:0000256" key="5">
    <source>
        <dbReference type="ARBA" id="ARBA00022617"/>
    </source>
</evidence>
<evidence type="ECO:0000256" key="1">
    <source>
        <dbReference type="ARBA" id="ARBA00004774"/>
    </source>
</evidence>
<dbReference type="InterPro" id="IPR006067">
    <property type="entry name" value="NO2/SO3_Rdtase_4Fe4S_dom"/>
</dbReference>
<dbReference type="NCBIfam" id="NF010029">
    <property type="entry name" value="PRK13504.1"/>
    <property type="match status" value="1"/>
</dbReference>
<name>A0A1G7Z2V3_9BACI</name>
<gene>
    <name evidence="15" type="primary">cysI</name>
    <name evidence="19" type="ORF">SAMN05192534_101376</name>
</gene>
<feature type="binding site" evidence="15">
    <location>
        <position position="481"/>
    </location>
    <ligand>
        <name>[4Fe-4S] cluster</name>
        <dbReference type="ChEBI" id="CHEBI:49883"/>
    </ligand>
</feature>
<proteinExistence type="inferred from homology"/>
<dbReference type="InterPro" id="IPR045169">
    <property type="entry name" value="NO2/SO3_Rdtase_4Fe4S_prot"/>
</dbReference>
<comment type="cofactor">
    <cofactor evidence="15">
        <name>[4Fe-4S] cluster</name>
        <dbReference type="ChEBI" id="CHEBI:49883"/>
    </cofactor>
    <text evidence="15">Binds 1 [4Fe-4S] cluster per subunit.</text>
</comment>
<feature type="region of interest" description="Disordered" evidence="16">
    <location>
        <begin position="1"/>
        <end position="20"/>
    </location>
</feature>
<keyword evidence="20" id="KW-1185">Reference proteome</keyword>
<dbReference type="Proteomes" id="UP000199163">
    <property type="component" value="Unassembled WGS sequence"/>
</dbReference>
<dbReference type="SUPFAM" id="SSF56014">
    <property type="entry name" value="Nitrite and sulphite reductase 4Fe-4S domain-like"/>
    <property type="match status" value="2"/>
</dbReference>
<protein>
    <recommendedName>
        <fullName evidence="15">Sulfite reductase [NADPH] hemoprotein beta-component</fullName>
        <shortName evidence="15">SiR-HP</shortName>
        <shortName evidence="15">SiRHP</shortName>
        <ecNumber evidence="15">1.8.1.2</ecNumber>
    </recommendedName>
</protein>
<dbReference type="STRING" id="568899.SAMN05192534_101376"/>
<evidence type="ECO:0000256" key="6">
    <source>
        <dbReference type="ARBA" id="ARBA00022723"/>
    </source>
</evidence>
<feature type="domain" description="Nitrite/Sulfite reductase ferredoxin-like" evidence="18">
    <location>
        <begin position="77"/>
        <end position="137"/>
    </location>
</feature>
<feature type="binding site" evidence="15">
    <location>
        <position position="485"/>
    </location>
    <ligand>
        <name>[4Fe-4S] cluster</name>
        <dbReference type="ChEBI" id="CHEBI:49883"/>
    </ligand>
</feature>
<feature type="binding site" description="axial binding residue" evidence="15">
    <location>
        <position position="485"/>
    </location>
    <ligand>
        <name>siroheme</name>
        <dbReference type="ChEBI" id="CHEBI:60052"/>
    </ligand>
    <ligandPart>
        <name>Fe</name>
        <dbReference type="ChEBI" id="CHEBI:18248"/>
    </ligandPart>
</feature>
<dbReference type="GO" id="GO:0051539">
    <property type="term" value="F:4 iron, 4 sulfur cluster binding"/>
    <property type="evidence" value="ECO:0007669"/>
    <property type="project" value="UniProtKB-KW"/>
</dbReference>
<evidence type="ECO:0000313" key="20">
    <source>
        <dbReference type="Proteomes" id="UP000199163"/>
    </source>
</evidence>
<keyword evidence="9 15" id="KW-0408">Iron</keyword>
<keyword evidence="3 15" id="KW-0004">4Fe-4S</keyword>
<keyword evidence="11 15" id="KW-0198">Cysteine biosynthesis</keyword>
<evidence type="ECO:0000256" key="10">
    <source>
        <dbReference type="ARBA" id="ARBA00023014"/>
    </source>
</evidence>
<evidence type="ECO:0000256" key="4">
    <source>
        <dbReference type="ARBA" id="ARBA00022605"/>
    </source>
</evidence>
<evidence type="ECO:0000256" key="8">
    <source>
        <dbReference type="ARBA" id="ARBA00023002"/>
    </source>
</evidence>
<dbReference type="EC" id="1.8.1.2" evidence="15"/>
<evidence type="ECO:0000313" key="19">
    <source>
        <dbReference type="EMBL" id="SDH02937.1"/>
    </source>
</evidence>
<keyword evidence="6 15" id="KW-0479">Metal-binding</keyword>
<dbReference type="InterPro" id="IPR005117">
    <property type="entry name" value="NiRdtase/SiRdtase_haem-b_fer"/>
</dbReference>
<evidence type="ECO:0000256" key="2">
    <source>
        <dbReference type="ARBA" id="ARBA00010429"/>
    </source>
</evidence>
<dbReference type="UniPathway" id="UPA00140">
    <property type="reaction ID" value="UER00207"/>
</dbReference>
<dbReference type="GO" id="GO:0019344">
    <property type="term" value="P:cysteine biosynthetic process"/>
    <property type="evidence" value="ECO:0007669"/>
    <property type="project" value="UniProtKB-KW"/>
</dbReference>
<comment type="function">
    <text evidence="13 15">Component of the sulfite reductase complex that catalyzes the 6-electron reduction of sulfite to sulfide. This is one of several activities required for the biosynthesis of L-cysteine from sulfate.</text>
</comment>
<dbReference type="NCBIfam" id="TIGR02041">
    <property type="entry name" value="CysI"/>
    <property type="match status" value="1"/>
</dbReference>
<dbReference type="FunFam" id="3.30.413.10:FF:000004">
    <property type="entry name" value="Sulfite reductase [NADPH] hemoprotein beta-component"/>
    <property type="match status" value="1"/>
</dbReference>
<evidence type="ECO:0000256" key="12">
    <source>
        <dbReference type="ARBA" id="ARBA00052219"/>
    </source>
</evidence>
<dbReference type="InterPro" id="IPR045854">
    <property type="entry name" value="NO2/SO3_Rdtase_4Fe4S_sf"/>
</dbReference>
<dbReference type="EMBL" id="FNDK01000001">
    <property type="protein sequence ID" value="SDH02937.1"/>
    <property type="molecule type" value="Genomic_DNA"/>
</dbReference>
<dbReference type="GO" id="GO:0004783">
    <property type="term" value="F:sulfite reductase (NADPH) activity"/>
    <property type="evidence" value="ECO:0007669"/>
    <property type="project" value="UniProtKB-UniRule"/>
</dbReference>
<dbReference type="Gene3D" id="3.30.413.10">
    <property type="entry name" value="Sulfite Reductase Hemoprotein, domain 1"/>
    <property type="match status" value="2"/>
</dbReference>